<sequence length="65" mass="7352">MFGSSKTVSGASCHGCTILCPKLRVNKDEEDDGWLCHWMYDSGWRFGDLKSTEMVKNGGEECYVR</sequence>
<accession>A0A8S9KIZ9</accession>
<proteinExistence type="predicted"/>
<organism evidence="1">
    <name type="scientific">Brassica cretica</name>
    <name type="common">Mustard</name>
    <dbReference type="NCBI Taxonomy" id="69181"/>
    <lineage>
        <taxon>Eukaryota</taxon>
        <taxon>Viridiplantae</taxon>
        <taxon>Streptophyta</taxon>
        <taxon>Embryophyta</taxon>
        <taxon>Tracheophyta</taxon>
        <taxon>Spermatophyta</taxon>
        <taxon>Magnoliopsida</taxon>
        <taxon>eudicotyledons</taxon>
        <taxon>Gunneridae</taxon>
        <taxon>Pentapetalae</taxon>
        <taxon>rosids</taxon>
        <taxon>malvids</taxon>
        <taxon>Brassicales</taxon>
        <taxon>Brassicaceae</taxon>
        <taxon>Brassiceae</taxon>
        <taxon>Brassica</taxon>
    </lineage>
</organism>
<comment type="caution">
    <text evidence="1">The sequence shown here is derived from an EMBL/GenBank/DDBJ whole genome shotgun (WGS) entry which is preliminary data.</text>
</comment>
<evidence type="ECO:0000313" key="1">
    <source>
        <dbReference type="EMBL" id="KAF2594425.1"/>
    </source>
</evidence>
<protein>
    <submittedName>
        <fullName evidence="1">Uncharacterized protein</fullName>
    </submittedName>
</protein>
<name>A0A8S9KIZ9_BRACR</name>
<reference evidence="1" key="1">
    <citation type="submission" date="2019-12" db="EMBL/GenBank/DDBJ databases">
        <title>Genome sequencing and annotation of Brassica cretica.</title>
        <authorList>
            <person name="Studholme D.J."/>
            <person name="Sarris P.F."/>
        </authorList>
    </citation>
    <scope>NUCLEOTIDE SEQUENCE</scope>
    <source>
        <strain evidence="1">PFS-102/07</strain>
        <tissue evidence="1">Leaf</tissue>
    </source>
</reference>
<gene>
    <name evidence="1" type="ORF">F2Q70_00043670</name>
</gene>
<dbReference type="EMBL" id="QGKY02000164">
    <property type="protein sequence ID" value="KAF2594425.1"/>
    <property type="molecule type" value="Genomic_DNA"/>
</dbReference>
<dbReference type="AlphaFoldDB" id="A0A8S9KIZ9"/>